<evidence type="ECO:0000256" key="6">
    <source>
        <dbReference type="ARBA" id="ARBA00038076"/>
    </source>
</evidence>
<evidence type="ECO:0000256" key="5">
    <source>
        <dbReference type="ARBA" id="ARBA00023136"/>
    </source>
</evidence>
<feature type="region of interest" description="Disordered" evidence="7">
    <location>
        <begin position="467"/>
        <end position="488"/>
    </location>
</feature>
<feature type="transmembrane region" description="Helical" evidence="8">
    <location>
        <begin position="765"/>
        <end position="790"/>
    </location>
</feature>
<dbReference type="InterPro" id="IPR003838">
    <property type="entry name" value="ABC3_permease_C"/>
</dbReference>
<dbReference type="AlphaFoldDB" id="A0A927G802"/>
<gene>
    <name evidence="10" type="ORF">IF651_05875</name>
</gene>
<feature type="region of interest" description="Disordered" evidence="7">
    <location>
        <begin position="394"/>
        <end position="420"/>
    </location>
</feature>
<dbReference type="EMBL" id="JACYHB010000003">
    <property type="protein sequence ID" value="MBD8078587.1"/>
    <property type="molecule type" value="Genomic_DNA"/>
</dbReference>
<feature type="transmembrane region" description="Helical" evidence="8">
    <location>
        <begin position="856"/>
        <end position="883"/>
    </location>
</feature>
<keyword evidence="5 8" id="KW-0472">Membrane</keyword>
<keyword evidence="4 8" id="KW-1133">Transmembrane helix</keyword>
<reference evidence="10" key="2">
    <citation type="submission" date="2020-09" db="EMBL/GenBank/DDBJ databases">
        <authorList>
            <person name="Yu Y."/>
        </authorList>
    </citation>
    <scope>NUCLEOTIDE SEQUENCE</scope>
    <source>
        <strain evidence="10">KCTC 49039</strain>
    </source>
</reference>
<evidence type="ECO:0000313" key="11">
    <source>
        <dbReference type="Proteomes" id="UP000610846"/>
    </source>
</evidence>
<reference evidence="10" key="1">
    <citation type="journal article" date="2018" name="Curr. Microbiol.">
        <title>Cellulosimicrobium arenosum sp. nov., Isolated from Marine Sediment Sand.</title>
        <authorList>
            <person name="Oh M."/>
            <person name="Kim J.H."/>
            <person name="Yoon J.H."/>
            <person name="Schumann P."/>
            <person name="Kim W."/>
        </authorList>
    </citation>
    <scope>NUCLEOTIDE SEQUENCE</scope>
    <source>
        <strain evidence="10">KCTC 49039</strain>
    </source>
</reference>
<feature type="transmembrane region" description="Helical" evidence="8">
    <location>
        <begin position="889"/>
        <end position="913"/>
    </location>
</feature>
<evidence type="ECO:0000256" key="3">
    <source>
        <dbReference type="ARBA" id="ARBA00022692"/>
    </source>
</evidence>
<dbReference type="GO" id="GO:0022857">
    <property type="term" value="F:transmembrane transporter activity"/>
    <property type="evidence" value="ECO:0007669"/>
    <property type="project" value="TreeGrafter"/>
</dbReference>
<dbReference type="InterPro" id="IPR050250">
    <property type="entry name" value="Macrolide_Exporter_MacB"/>
</dbReference>
<dbReference type="PANTHER" id="PTHR30572:SF4">
    <property type="entry name" value="ABC TRANSPORTER PERMEASE YTRF"/>
    <property type="match status" value="1"/>
</dbReference>
<feature type="transmembrane region" description="Helical" evidence="8">
    <location>
        <begin position="12"/>
        <end position="34"/>
    </location>
</feature>
<protein>
    <recommendedName>
        <fullName evidence="9">ABC3 transporter permease C-terminal domain-containing protein</fullName>
    </recommendedName>
</protein>
<evidence type="ECO:0000256" key="2">
    <source>
        <dbReference type="ARBA" id="ARBA00022475"/>
    </source>
</evidence>
<dbReference type="GO" id="GO:0005886">
    <property type="term" value="C:plasma membrane"/>
    <property type="evidence" value="ECO:0007669"/>
    <property type="project" value="UniProtKB-SubCell"/>
</dbReference>
<keyword evidence="11" id="KW-1185">Reference proteome</keyword>
<feature type="transmembrane region" description="Helical" evidence="8">
    <location>
        <begin position="701"/>
        <end position="722"/>
    </location>
</feature>
<feature type="domain" description="ABC3 transporter permease C-terminal" evidence="9">
    <location>
        <begin position="811"/>
        <end position="920"/>
    </location>
</feature>
<evidence type="ECO:0000256" key="1">
    <source>
        <dbReference type="ARBA" id="ARBA00004651"/>
    </source>
</evidence>
<evidence type="ECO:0000313" key="10">
    <source>
        <dbReference type="EMBL" id="MBD8078587.1"/>
    </source>
</evidence>
<sequence>MISLVTSQLRHGLGRATATVLAIAVAVASFALLASTAEVSRLEASGTVEANARPLYDILVRPADTPDATTDGVRADDVASAPDGITTAQWDEVRALPGVDVAAPLATVGYVMQHVAVPVDLSPYLDPTAERQVLRVRPTVVSDRGTTTVPDGDTYLYATTHSFELVPGQPWEAGVVYDQGEVPEAPKIVEHDADGTHEDCVWGDRTGHDVDRFAPRDRESFACWSSAAPIGGVIEGMPDGATAWVGVTVPLLVAAVDPDQEAALGGLDAAVVSGQYLAAGDGSTPGELPVLAATRGELDQQVELAVQRLPADAARTVLSSRTVSGALDTFDGITPVRGTDLDRLEIDADDVHARLLATLAAPPGPGGPPWLDVPSTVAGPDPSTVVDAVRTVGSATPGPVEVSGDEWGTATRDDAGRDPVPVTAADVLTRPVARHAPEDPGASVTLRAVGTFDPALVDAGPELATLPFEPSAPAGASGADDASTAALGDRPLLPGSAIGGWVAQRPTLVTSLDAVGSLAGYTRSGEPLPVGTAAPIATLRVRVEGDVGLDARSQERVRAVADRIQETTGLHVDLLVGSSTAQLPAQVPAGSFGRPPLVVGDAWLRSGVATAIVTAVDSKSLVLAVLVLVACALAVGNATSSAVRVRSTELAVLACVGWPRGRLFGLVLLESLVVSAVAGLCGALVALLGAPLLGVTLVPSFVVLAVPAAIALGAVSALAPAWRASRADPGSATRAPVSHVGRAWSPRRVATLAVLNVARAPGRSLVGALALALGVGSVGVLAAVSVAFRGAVTGTVLGDAVTLQVRAADYVAAGLVALLGAVTVADVLYVAVRERASELALLGAVGWRSRTVGRMVLVEAGVVGVLGALVGAGAALGVAAVLADDVPRAVWTAASAAAAGGVVLALAAAWWPVRSLRRLPVARLLAAE</sequence>
<feature type="transmembrane region" description="Helical" evidence="8">
    <location>
        <begin position="810"/>
        <end position="832"/>
    </location>
</feature>
<feature type="transmembrane region" description="Helical" evidence="8">
    <location>
        <begin position="663"/>
        <end position="689"/>
    </location>
</feature>
<name>A0A927G802_9MICO</name>
<feature type="transmembrane region" description="Helical" evidence="8">
    <location>
        <begin position="621"/>
        <end position="643"/>
    </location>
</feature>
<accession>A0A927G802</accession>
<comment type="subcellular location">
    <subcellularLocation>
        <location evidence="1">Cell membrane</location>
        <topology evidence="1">Multi-pass membrane protein</topology>
    </subcellularLocation>
</comment>
<dbReference type="Proteomes" id="UP000610846">
    <property type="component" value="Unassembled WGS sequence"/>
</dbReference>
<evidence type="ECO:0000259" key="9">
    <source>
        <dbReference type="Pfam" id="PF02687"/>
    </source>
</evidence>
<comment type="similarity">
    <text evidence="6">Belongs to the ABC-4 integral membrane protein family.</text>
</comment>
<evidence type="ECO:0000256" key="4">
    <source>
        <dbReference type="ARBA" id="ARBA00022989"/>
    </source>
</evidence>
<feature type="compositionally biased region" description="Low complexity" evidence="7">
    <location>
        <begin position="471"/>
        <end position="488"/>
    </location>
</feature>
<feature type="domain" description="ABC3 transporter permease C-terminal" evidence="9">
    <location>
        <begin position="622"/>
        <end position="729"/>
    </location>
</feature>
<dbReference type="PANTHER" id="PTHR30572">
    <property type="entry name" value="MEMBRANE COMPONENT OF TRANSPORTER-RELATED"/>
    <property type="match status" value="1"/>
</dbReference>
<comment type="caution">
    <text evidence="10">The sequence shown here is derived from an EMBL/GenBank/DDBJ whole genome shotgun (WGS) entry which is preliminary data.</text>
</comment>
<evidence type="ECO:0000256" key="8">
    <source>
        <dbReference type="SAM" id="Phobius"/>
    </source>
</evidence>
<dbReference type="Pfam" id="PF02687">
    <property type="entry name" value="FtsX"/>
    <property type="match status" value="2"/>
</dbReference>
<organism evidence="10 11">
    <name type="scientific">Cellulosimicrobium arenosum</name>
    <dbReference type="NCBI Taxonomy" id="2708133"/>
    <lineage>
        <taxon>Bacteria</taxon>
        <taxon>Bacillati</taxon>
        <taxon>Actinomycetota</taxon>
        <taxon>Actinomycetes</taxon>
        <taxon>Micrococcales</taxon>
        <taxon>Promicromonosporaceae</taxon>
        <taxon>Cellulosimicrobium</taxon>
    </lineage>
</organism>
<keyword evidence="2" id="KW-1003">Cell membrane</keyword>
<keyword evidence="3 8" id="KW-0812">Transmembrane</keyword>
<evidence type="ECO:0000256" key="7">
    <source>
        <dbReference type="SAM" id="MobiDB-lite"/>
    </source>
</evidence>
<proteinExistence type="inferred from homology"/>